<proteinExistence type="predicted"/>
<feature type="compositionally biased region" description="Polar residues" evidence="1">
    <location>
        <begin position="182"/>
        <end position="204"/>
    </location>
</feature>
<organism evidence="2 3">
    <name type="scientific">Blomia tropicalis</name>
    <name type="common">Mite</name>
    <dbReference type="NCBI Taxonomy" id="40697"/>
    <lineage>
        <taxon>Eukaryota</taxon>
        <taxon>Metazoa</taxon>
        <taxon>Ecdysozoa</taxon>
        <taxon>Arthropoda</taxon>
        <taxon>Chelicerata</taxon>
        <taxon>Arachnida</taxon>
        <taxon>Acari</taxon>
        <taxon>Acariformes</taxon>
        <taxon>Sarcoptiformes</taxon>
        <taxon>Astigmata</taxon>
        <taxon>Glycyphagoidea</taxon>
        <taxon>Echimyopodidae</taxon>
        <taxon>Blomia</taxon>
    </lineage>
</organism>
<protein>
    <submittedName>
        <fullName evidence="2">Uncharacterized protein</fullName>
    </submittedName>
</protein>
<reference evidence="2" key="1">
    <citation type="submission" date="2022-12" db="EMBL/GenBank/DDBJ databases">
        <title>Genome assemblies of Blomia tropicalis.</title>
        <authorList>
            <person name="Cui Y."/>
        </authorList>
    </citation>
    <scope>NUCLEOTIDE SEQUENCE</scope>
    <source>
        <tissue evidence="2">Adult mites</tissue>
    </source>
</reference>
<accession>A0A9Q0M4J9</accession>
<feature type="compositionally biased region" description="Polar residues" evidence="1">
    <location>
        <begin position="83"/>
        <end position="119"/>
    </location>
</feature>
<evidence type="ECO:0000313" key="2">
    <source>
        <dbReference type="EMBL" id="KAJ6218759.1"/>
    </source>
</evidence>
<evidence type="ECO:0000313" key="3">
    <source>
        <dbReference type="Proteomes" id="UP001142055"/>
    </source>
</evidence>
<feature type="compositionally biased region" description="Low complexity" evidence="1">
    <location>
        <begin position="150"/>
        <end position="163"/>
    </location>
</feature>
<dbReference type="EMBL" id="JAPWDV010000002">
    <property type="protein sequence ID" value="KAJ6218759.1"/>
    <property type="molecule type" value="Genomic_DNA"/>
</dbReference>
<feature type="region of interest" description="Disordered" evidence="1">
    <location>
        <begin position="69"/>
        <end position="206"/>
    </location>
</feature>
<dbReference type="AlphaFoldDB" id="A0A9Q0M4J9"/>
<keyword evidence="3" id="KW-1185">Reference proteome</keyword>
<gene>
    <name evidence="2" type="ORF">RDWZM_004571</name>
</gene>
<evidence type="ECO:0000256" key="1">
    <source>
        <dbReference type="SAM" id="MobiDB-lite"/>
    </source>
</evidence>
<dbReference type="Proteomes" id="UP001142055">
    <property type="component" value="Chromosome 2"/>
</dbReference>
<name>A0A9Q0M4J9_BLOTA</name>
<comment type="caution">
    <text evidence="2">The sequence shown here is derived from an EMBL/GenBank/DDBJ whole genome shotgun (WGS) entry which is preliminary data.</text>
</comment>
<sequence length="218" mass="23566">MGNCCSVPNEENDSNVVKQGREAKVQNAEDSKPSVSVQGHSVSTEINYSQVKILIDDKRILRSIKEKETMRQELSKIGRRSALSLSSDRFSPNRYSSATKSATAFQTPGSNLERNNSNRKIIHSNSTSSISGGSGNQQRAKFLEKDLAKSSSNFQSAVSNSASEVPKSTNKSGRECPDSCGSDLNVSNSDVSLKSRRTISSDLESGSVIARKSKELVA</sequence>